<dbReference type="OrthoDB" id="1911848at2759"/>
<gene>
    <name evidence="2" type="primary">20348886</name>
    <name evidence="1" type="ORF">GGTG_08428</name>
</gene>
<keyword evidence="3" id="KW-1185">Reference proteome</keyword>
<accession>J3P4J1</accession>
<evidence type="ECO:0000313" key="1">
    <source>
        <dbReference type="EMBL" id="EJT74588.1"/>
    </source>
</evidence>
<protein>
    <submittedName>
        <fullName evidence="1 2">Uncharacterized protein</fullName>
    </submittedName>
</protein>
<evidence type="ECO:0000313" key="3">
    <source>
        <dbReference type="Proteomes" id="UP000006039"/>
    </source>
</evidence>
<evidence type="ECO:0000313" key="2">
    <source>
        <dbReference type="EnsemblFungi" id="EJT74588"/>
    </source>
</evidence>
<dbReference type="VEuPathDB" id="FungiDB:GGTG_08428"/>
<dbReference type="EMBL" id="GL385398">
    <property type="protein sequence ID" value="EJT74588.1"/>
    <property type="molecule type" value="Genomic_DNA"/>
</dbReference>
<organism evidence="1">
    <name type="scientific">Gaeumannomyces tritici (strain R3-111a-1)</name>
    <name type="common">Wheat and barley take-all root rot fungus</name>
    <name type="synonym">Gaeumannomyces graminis var. tritici</name>
    <dbReference type="NCBI Taxonomy" id="644352"/>
    <lineage>
        <taxon>Eukaryota</taxon>
        <taxon>Fungi</taxon>
        <taxon>Dikarya</taxon>
        <taxon>Ascomycota</taxon>
        <taxon>Pezizomycotina</taxon>
        <taxon>Sordariomycetes</taxon>
        <taxon>Sordariomycetidae</taxon>
        <taxon>Magnaporthales</taxon>
        <taxon>Magnaporthaceae</taxon>
        <taxon>Gaeumannomyces</taxon>
    </lineage>
</organism>
<reference evidence="1" key="2">
    <citation type="submission" date="2010-07" db="EMBL/GenBank/DDBJ databases">
        <authorList>
            <consortium name="The Broad Institute Genome Sequencing Platform"/>
            <consortium name="Broad Institute Genome Sequencing Center for Infectious Disease"/>
            <person name="Ma L.-J."/>
            <person name="Dead R."/>
            <person name="Young S."/>
            <person name="Zeng Q."/>
            <person name="Koehrsen M."/>
            <person name="Alvarado L."/>
            <person name="Berlin A."/>
            <person name="Chapman S.B."/>
            <person name="Chen Z."/>
            <person name="Freedman E."/>
            <person name="Gellesch M."/>
            <person name="Goldberg J."/>
            <person name="Griggs A."/>
            <person name="Gujja S."/>
            <person name="Heilman E.R."/>
            <person name="Heiman D."/>
            <person name="Hepburn T."/>
            <person name="Howarth C."/>
            <person name="Jen D."/>
            <person name="Larson L."/>
            <person name="Mehta T."/>
            <person name="Neiman D."/>
            <person name="Pearson M."/>
            <person name="Roberts A."/>
            <person name="Saif S."/>
            <person name="Shea T."/>
            <person name="Shenoy N."/>
            <person name="Sisk P."/>
            <person name="Stolte C."/>
            <person name="Sykes S."/>
            <person name="Walk T."/>
            <person name="White J."/>
            <person name="Yandava C."/>
            <person name="Haas B."/>
            <person name="Nusbaum C."/>
            <person name="Birren B."/>
        </authorList>
    </citation>
    <scope>NUCLEOTIDE SEQUENCE</scope>
    <source>
        <strain evidence="1">R3-111a-1</strain>
    </source>
</reference>
<proteinExistence type="predicted"/>
<name>J3P4J1_GAET3</name>
<dbReference type="EnsemblFungi" id="EJT74588">
    <property type="protein sequence ID" value="EJT74588"/>
    <property type="gene ID" value="GGTG_08428"/>
</dbReference>
<reference evidence="2" key="4">
    <citation type="journal article" date="2015" name="G3 (Bethesda)">
        <title>Genome sequences of three phytopathogenic species of the Magnaporthaceae family of fungi.</title>
        <authorList>
            <person name="Okagaki L.H."/>
            <person name="Nunes C.C."/>
            <person name="Sailsbery J."/>
            <person name="Clay B."/>
            <person name="Brown D."/>
            <person name="John T."/>
            <person name="Oh Y."/>
            <person name="Young N."/>
            <person name="Fitzgerald M."/>
            <person name="Haas B.J."/>
            <person name="Zeng Q."/>
            <person name="Young S."/>
            <person name="Adiconis X."/>
            <person name="Fan L."/>
            <person name="Levin J.Z."/>
            <person name="Mitchell T.K."/>
            <person name="Okubara P.A."/>
            <person name="Farman M.L."/>
            <person name="Kohn L.M."/>
            <person name="Birren B."/>
            <person name="Ma L.-J."/>
            <person name="Dean R.A."/>
        </authorList>
    </citation>
    <scope>NUCLEOTIDE SEQUENCE</scope>
    <source>
        <strain evidence="2">R3-111a-1</strain>
    </source>
</reference>
<reference evidence="2" key="5">
    <citation type="submission" date="2018-04" db="UniProtKB">
        <authorList>
            <consortium name="EnsemblFungi"/>
        </authorList>
    </citation>
    <scope>IDENTIFICATION</scope>
    <source>
        <strain evidence="2">R3-111a-1</strain>
    </source>
</reference>
<dbReference type="GeneID" id="20348886"/>
<dbReference type="Proteomes" id="UP000006039">
    <property type="component" value="Unassembled WGS sequence"/>
</dbReference>
<reference evidence="1" key="3">
    <citation type="submission" date="2010-09" db="EMBL/GenBank/DDBJ databases">
        <title>Annotation of Gaeumannomyces graminis var. tritici R3-111a-1.</title>
        <authorList>
            <consortium name="The Broad Institute Genome Sequencing Platform"/>
            <person name="Ma L.-J."/>
            <person name="Dead R."/>
            <person name="Young S.K."/>
            <person name="Zeng Q."/>
            <person name="Gargeya S."/>
            <person name="Fitzgerald M."/>
            <person name="Haas B."/>
            <person name="Abouelleil A."/>
            <person name="Alvarado L."/>
            <person name="Arachchi H.M."/>
            <person name="Berlin A."/>
            <person name="Brown A."/>
            <person name="Chapman S.B."/>
            <person name="Chen Z."/>
            <person name="Dunbar C."/>
            <person name="Freedman E."/>
            <person name="Gearin G."/>
            <person name="Gellesch M."/>
            <person name="Goldberg J."/>
            <person name="Griggs A."/>
            <person name="Gujja S."/>
            <person name="Heiman D."/>
            <person name="Howarth C."/>
            <person name="Larson L."/>
            <person name="Lui A."/>
            <person name="MacDonald P.J.P."/>
            <person name="Mehta T."/>
            <person name="Montmayeur A."/>
            <person name="Murphy C."/>
            <person name="Neiman D."/>
            <person name="Pearson M."/>
            <person name="Priest M."/>
            <person name="Roberts A."/>
            <person name="Saif S."/>
            <person name="Shea T."/>
            <person name="Shenoy N."/>
            <person name="Sisk P."/>
            <person name="Stolte C."/>
            <person name="Sykes S."/>
            <person name="Yandava C."/>
            <person name="Wortman J."/>
            <person name="Nusbaum C."/>
            <person name="Birren B."/>
        </authorList>
    </citation>
    <scope>NUCLEOTIDE SEQUENCE</scope>
    <source>
        <strain evidence="1">R3-111a-1</strain>
    </source>
</reference>
<dbReference type="RefSeq" id="XP_009224532.1">
    <property type="nucleotide sequence ID" value="XM_009226268.1"/>
</dbReference>
<dbReference type="HOGENOM" id="CLU_1240215_0_0_1"/>
<reference evidence="3" key="1">
    <citation type="submission" date="2010-07" db="EMBL/GenBank/DDBJ databases">
        <title>The genome sequence of Gaeumannomyces graminis var. tritici strain R3-111a-1.</title>
        <authorList>
            <consortium name="The Broad Institute Genome Sequencing Platform"/>
            <person name="Ma L.-J."/>
            <person name="Dead R."/>
            <person name="Young S."/>
            <person name="Zeng Q."/>
            <person name="Koehrsen M."/>
            <person name="Alvarado L."/>
            <person name="Berlin A."/>
            <person name="Chapman S.B."/>
            <person name="Chen Z."/>
            <person name="Freedman E."/>
            <person name="Gellesch M."/>
            <person name="Goldberg J."/>
            <person name="Griggs A."/>
            <person name="Gujja S."/>
            <person name="Heilman E.R."/>
            <person name="Heiman D."/>
            <person name="Hepburn T."/>
            <person name="Howarth C."/>
            <person name="Jen D."/>
            <person name="Larson L."/>
            <person name="Mehta T."/>
            <person name="Neiman D."/>
            <person name="Pearson M."/>
            <person name="Roberts A."/>
            <person name="Saif S."/>
            <person name="Shea T."/>
            <person name="Shenoy N."/>
            <person name="Sisk P."/>
            <person name="Stolte C."/>
            <person name="Sykes S."/>
            <person name="Walk T."/>
            <person name="White J."/>
            <person name="Yandava C."/>
            <person name="Haas B."/>
            <person name="Nusbaum C."/>
            <person name="Birren B."/>
        </authorList>
    </citation>
    <scope>NUCLEOTIDE SEQUENCE [LARGE SCALE GENOMIC DNA]</scope>
    <source>
        <strain evidence="3">R3-111a-1</strain>
    </source>
</reference>
<dbReference type="AlphaFoldDB" id="J3P4J1"/>
<sequence>MDNFKRTSIFQFPYASVPSQLLELLHDRSLFIDPDRARVLLSNHPAQRKTPEFRILPCLGLLQNPDGGTRYDGFVFRNPHEGLEPFPFAFLKGLHKNFRSQNVVFFRNKTADALSTEQISLPYLIGFSYAGPDRPDKICGEDLNGTGKHVADEEDVRRHLLAGYRKPLPSKMGTIYASAVRRCLEGTFSPSAAIVDDGANDDDHDFVHEFWSTVIKELERCHT</sequence>